<evidence type="ECO:0000313" key="2">
    <source>
        <dbReference type="Proteomes" id="UP000256488"/>
    </source>
</evidence>
<gene>
    <name evidence="1" type="ORF">CAI16_14355</name>
</gene>
<dbReference type="Proteomes" id="UP000256488">
    <property type="component" value="Unassembled WGS sequence"/>
</dbReference>
<sequence>MKKFIVSLLIAFLVPVFGFLNYVNASETLDFSKVQLQNSLEKNTTINFESPEEMIKIQGNTRSVLEKSVGVKKNEVKPTKVSDQATNDSPNNAAAIDIGGVYKDYITEEGQQKWYRFENSMAGKLTVVMQTVQSTSIDYDLHLFKLNEETMTLEEVVTSSYGGGKNEQLSKLTEGGIYYIAVNSVSGADPNSPFAFLVQHSPSYDQNEPDDNIYQASAYLNNIYLSQTIDNGYDMDWIIFQVDEEKTFTVNLNNPSSANYQLDIFDPELNALAGLGDNTNYSIVFPAGTYLLRVQSTSLEHDADQKYTLDIREKAKEGTSVVISNIGTDDNVEGYIDYGYGYKYRIKNFINVKGQLFDEMVLLYQMPMLKLV</sequence>
<evidence type="ECO:0000313" key="1">
    <source>
        <dbReference type="EMBL" id="RFA33517.1"/>
    </source>
</evidence>
<protein>
    <recommendedName>
        <fullName evidence="3">Peptidase C-terminal archaeal/bacterial domain-containing protein</fullName>
    </recommendedName>
</protein>
<comment type="caution">
    <text evidence="1">The sequence shown here is derived from an EMBL/GenBank/DDBJ whole genome shotgun (WGS) entry which is preliminary data.</text>
</comment>
<dbReference type="Gene3D" id="2.60.120.380">
    <property type="match status" value="2"/>
</dbReference>
<dbReference type="EMBL" id="NFZX01000035">
    <property type="protein sequence ID" value="RFA33517.1"/>
    <property type="molecule type" value="Genomic_DNA"/>
</dbReference>
<accession>A0A3E0WN84</accession>
<name>A0A3E0WN84_9BACI</name>
<reference evidence="1 2" key="1">
    <citation type="submission" date="2017-05" db="EMBL/GenBank/DDBJ databases">
        <title>Virgibacillus sp. AK90 isolated from a saltern of Kakinada, India.</title>
        <authorList>
            <person name="Gupta V."/>
            <person name="Sidhu C."/>
            <person name="Korpole S."/>
            <person name="Pinnaka A.K."/>
        </authorList>
    </citation>
    <scope>NUCLEOTIDE SEQUENCE [LARGE SCALE GENOMIC DNA]</scope>
    <source>
        <strain evidence="1 2">AK90</strain>
    </source>
</reference>
<dbReference type="AlphaFoldDB" id="A0A3E0WN84"/>
<evidence type="ECO:0008006" key="3">
    <source>
        <dbReference type="Google" id="ProtNLM"/>
    </source>
</evidence>
<proteinExistence type="predicted"/>
<dbReference type="SUPFAM" id="SSF89260">
    <property type="entry name" value="Collagen-binding domain"/>
    <property type="match status" value="2"/>
</dbReference>
<dbReference type="RefSeq" id="WP_116278937.1">
    <property type="nucleotide sequence ID" value="NZ_NFZX01000035.1"/>
</dbReference>
<organism evidence="1 2">
    <name type="scientific">Virgibacillus dokdonensis</name>
    <dbReference type="NCBI Taxonomy" id="302167"/>
    <lineage>
        <taxon>Bacteria</taxon>
        <taxon>Bacillati</taxon>
        <taxon>Bacillota</taxon>
        <taxon>Bacilli</taxon>
        <taxon>Bacillales</taxon>
        <taxon>Bacillaceae</taxon>
        <taxon>Virgibacillus</taxon>
    </lineage>
</organism>